<accession>A0A9I9CKD1</accession>
<evidence type="ECO:0000313" key="2">
    <source>
        <dbReference type="EnsemblPlants" id="MELO3C004973.2.1"/>
    </source>
</evidence>
<dbReference type="InterPro" id="IPR000719">
    <property type="entry name" value="Prot_kinase_dom"/>
</dbReference>
<organism evidence="2">
    <name type="scientific">Cucumis melo</name>
    <name type="common">Muskmelon</name>
    <dbReference type="NCBI Taxonomy" id="3656"/>
    <lineage>
        <taxon>Eukaryota</taxon>
        <taxon>Viridiplantae</taxon>
        <taxon>Streptophyta</taxon>
        <taxon>Embryophyta</taxon>
        <taxon>Tracheophyta</taxon>
        <taxon>Spermatophyta</taxon>
        <taxon>Magnoliopsida</taxon>
        <taxon>eudicotyledons</taxon>
        <taxon>Gunneridae</taxon>
        <taxon>Pentapetalae</taxon>
        <taxon>rosids</taxon>
        <taxon>fabids</taxon>
        <taxon>Cucurbitales</taxon>
        <taxon>Cucurbitaceae</taxon>
        <taxon>Benincaseae</taxon>
        <taxon>Cucumis</taxon>
    </lineage>
</organism>
<dbReference type="GO" id="GO:0004672">
    <property type="term" value="F:protein kinase activity"/>
    <property type="evidence" value="ECO:0007669"/>
    <property type="project" value="InterPro"/>
</dbReference>
<dbReference type="AlphaFoldDB" id="A0A9I9CKD1"/>
<evidence type="ECO:0000259" key="1">
    <source>
        <dbReference type="PROSITE" id="PS50011"/>
    </source>
</evidence>
<dbReference type="Gene3D" id="1.10.510.10">
    <property type="entry name" value="Transferase(Phosphotransferase) domain 1"/>
    <property type="match status" value="1"/>
</dbReference>
<dbReference type="EnsemblPlants" id="MELO3C004973.2.1">
    <property type="protein sequence ID" value="MELO3C004973.2.1"/>
    <property type="gene ID" value="MELO3C004973.2"/>
</dbReference>
<dbReference type="Gramene" id="MELO3C004973.2.1">
    <property type="protein sequence ID" value="MELO3C004973.2.1"/>
    <property type="gene ID" value="MELO3C004973.2"/>
</dbReference>
<dbReference type="SUPFAM" id="SSF56112">
    <property type="entry name" value="Protein kinase-like (PK-like)"/>
    <property type="match status" value="1"/>
</dbReference>
<dbReference type="Pfam" id="PF07714">
    <property type="entry name" value="PK_Tyr_Ser-Thr"/>
    <property type="match status" value="1"/>
</dbReference>
<sequence length="68" mass="7845">MAPEICNDEIFDRSIDSFSFGLILYEMVEGIQPFHRKPSEEVAKAICVEGKRPLFKIKSKIYPPDIKE</sequence>
<dbReference type="InterPro" id="IPR011009">
    <property type="entry name" value="Kinase-like_dom_sf"/>
</dbReference>
<proteinExistence type="predicted"/>
<dbReference type="GO" id="GO:0005524">
    <property type="term" value="F:ATP binding"/>
    <property type="evidence" value="ECO:0007669"/>
    <property type="project" value="InterPro"/>
</dbReference>
<dbReference type="PROSITE" id="PS50011">
    <property type="entry name" value="PROTEIN_KINASE_DOM"/>
    <property type="match status" value="1"/>
</dbReference>
<reference evidence="2" key="1">
    <citation type="submission" date="2023-03" db="UniProtKB">
        <authorList>
            <consortium name="EnsemblPlants"/>
        </authorList>
    </citation>
    <scope>IDENTIFICATION</scope>
</reference>
<protein>
    <recommendedName>
        <fullName evidence="1">Protein kinase domain-containing protein</fullName>
    </recommendedName>
</protein>
<feature type="domain" description="Protein kinase" evidence="1">
    <location>
        <begin position="1"/>
        <end position="68"/>
    </location>
</feature>
<name>A0A9I9CKD1_CUCME</name>
<dbReference type="InterPro" id="IPR001245">
    <property type="entry name" value="Ser-Thr/Tyr_kinase_cat_dom"/>
</dbReference>